<evidence type="ECO:0000256" key="11">
    <source>
        <dbReference type="SAM" id="MobiDB-lite"/>
    </source>
</evidence>
<dbReference type="FunFam" id="3.40.50.300:FF:000644">
    <property type="entry name" value="GpmB, Fructose-2,6-bisphosphatase"/>
    <property type="match status" value="1"/>
</dbReference>
<organism evidence="13 14">
    <name type="scientific">Arthroderma otae (strain ATCC MYA-4605 / CBS 113480)</name>
    <name type="common">Microsporum canis</name>
    <dbReference type="NCBI Taxonomy" id="554155"/>
    <lineage>
        <taxon>Eukaryota</taxon>
        <taxon>Fungi</taxon>
        <taxon>Dikarya</taxon>
        <taxon>Ascomycota</taxon>
        <taxon>Pezizomycotina</taxon>
        <taxon>Eurotiomycetes</taxon>
        <taxon>Eurotiomycetidae</taxon>
        <taxon>Onygenales</taxon>
        <taxon>Arthrodermataceae</taxon>
        <taxon>Microsporum</taxon>
    </lineage>
</organism>
<dbReference type="GO" id="GO:0005524">
    <property type="term" value="F:ATP binding"/>
    <property type="evidence" value="ECO:0007669"/>
    <property type="project" value="UniProtKB-KW"/>
</dbReference>
<comment type="similarity">
    <text evidence="2">In the C-terminal section; belongs to the phosphoglycerate mutase family.</text>
</comment>
<gene>
    <name evidence="13" type="ORF">MCYG_04082</name>
</gene>
<dbReference type="InterPro" id="IPR032914">
    <property type="entry name" value="Vam6/VPS39/TRAP1"/>
</dbReference>
<dbReference type="RefSeq" id="XP_002846345.1">
    <property type="nucleotide sequence ID" value="XM_002846299.1"/>
</dbReference>
<dbReference type="eggNOG" id="KOG0234">
    <property type="taxonomic scope" value="Eukaryota"/>
</dbReference>
<feature type="active site" description="Tele-phosphohistidine intermediate" evidence="9">
    <location>
        <position position="256"/>
    </location>
</feature>
<dbReference type="InterPro" id="IPR001345">
    <property type="entry name" value="PG/BPGM_mutase_AS"/>
</dbReference>
<feature type="compositionally biased region" description="Basic and acidic residues" evidence="11">
    <location>
        <begin position="1007"/>
        <end position="1018"/>
    </location>
</feature>
<sequence length="1508" mass="168359">MTPPSDKSYTYYPCPTESPAMYGGSRTLERTANSQQNDDAKICVVMVGLPARGKSLIAGKALRYLSWIGIPAKIFNVGQYRRQDTPQPTAAFFDTSNPDGERLRRAAAEAAVTDMLRWFSTTGGQVAILDATNSTKARRKWIRDVCQAAGIEPLFVESKCDDRELIMNNIREVKTTSPDYIGQDPEIAAQDFMERINNYEKVYQTIEEDEDVSYIQLINVGTSVVINNIKDYLSSRLVYYTINLHIKPRSIWLSRHGESEFNLSGQIGGDANLSSRGELYARALPSLLKESGVPPGTKIVIWTSTLKRTIQTARFLQAETGYDKLEWKALDELDSGVCDGLTYEEIAERYPEDFKARDDDKYNYRYRGGESYRDVVIRLEPIIMELERSENVLIVTHQAVLRCIYSYFLNMSQEQSPWMEVPLHTLIKLTPRAYGTEEKRFKANIPAVSTWRGKGSSAKHQEPQCPPPSDDKLQHDILKVERSFQGETRPLVEFRPRDKSKIESILTYGDRLLVGLNTGSLRIYRVNEVNDDEEEARTGDDADVQDGSGGGGGAVQPTTTTKPTDLLRELEKFSRYKIEQLAIIKEANILLSLSNGHVSIHDLQSYELHEQLTRTKGATTFAVTSNIEKDQDTGVPSIVSRLAVAVKRKLMLWTWQDMELEDDATEITLVSGIKTITWANGTKLLAGLSSSYVLVDVVSKEVTDIVGPGSIGGAGGSDTGRLGGVGAGMSYIGMGGSTPKPLATRLCEGQMLLAKDVNTHFIDTDGNALKRRQIPWTVAPEAVGYSYPYLLALQDASKGILEVRNPETLSLLQSVSLPSATMIHIPQPNISLAHAGKGFLVGSGRAIWRMSALDYDSQIDGLVDQGHLDEAISLLGMLEDALLNDKEGRLREIKLRKAQALFSKQKYRKSLDLFTEVSAPPEIVIRLFPKLIAGELSSIEEDTSQENSEGSEENPLQPENGTSINSTEPTTPDDKPKVKNGTYAPSVTSFLRGRPDDSSETGSMRGKPADMKEPDKRLEGKDLKAAVYELQGFLADIRRRLSRFISPDGTLKGPSINVDKSDEATQSMLKTLGISSEDLENVDMGQKLRETATLVDTTLFRALMFATPTLAGSLFRIDNFCDPEVVMEKLEQTARYGDLIDFLFGKRLHRSALEQLKKFGQKDAGEEISADLQGPKRTVAYLQNLPPDMIDLILEFAEWPLRSDPELGMEVFLADTENAETLPRERVLGFLNGIDAKLAIKYSEHVINELNDLTPDIHFRLLTLYLERILESKQSKDVFSSEEEREECKSKLLKVLETSEQYSPAKMLDRLPRDDPEFFEPRAVTLSKMGQHRQALEIYVFKLNNAAKAEEYCNRVHLYDDTYTKQRATPYGSSPTPEDEENRPSIYHTLLSLYLSPPHGQEPRYGPAIEILARHGSRLPASSTLSLIPSTLPIHDLEFYFRSRIRAANSILNQGRIISSLHKIQSMETEASLRLGDEVGGNNKGRNRFITVSEDRRLGGSVISVFPK</sequence>
<dbReference type="GO" id="GO:0006000">
    <property type="term" value="P:fructose metabolic process"/>
    <property type="evidence" value="ECO:0007669"/>
    <property type="project" value="InterPro"/>
</dbReference>
<keyword evidence="5" id="KW-0378">Hydrolase</keyword>
<dbReference type="InterPro" id="IPR001180">
    <property type="entry name" value="CNH_dom"/>
</dbReference>
<dbReference type="PROSITE" id="PS50219">
    <property type="entry name" value="CNH"/>
    <property type="match status" value="1"/>
</dbReference>
<dbReference type="GO" id="GO:0034058">
    <property type="term" value="P:endosomal vesicle fusion"/>
    <property type="evidence" value="ECO:0007669"/>
    <property type="project" value="TreeGrafter"/>
</dbReference>
<dbReference type="GO" id="GO:0006914">
    <property type="term" value="P:autophagy"/>
    <property type="evidence" value="ECO:0007669"/>
    <property type="project" value="TreeGrafter"/>
</dbReference>
<dbReference type="GO" id="GO:0004331">
    <property type="term" value="F:fructose-2,6-bisphosphate 2-phosphatase activity"/>
    <property type="evidence" value="ECO:0007669"/>
    <property type="project" value="UniProtKB-EC"/>
</dbReference>
<evidence type="ECO:0000256" key="9">
    <source>
        <dbReference type="PIRSR" id="PIRSR613078-1"/>
    </source>
</evidence>
<dbReference type="InterPro" id="IPR013078">
    <property type="entry name" value="His_Pase_superF_clade-1"/>
</dbReference>
<feature type="region of interest" description="Disordered" evidence="11">
    <location>
        <begin position="939"/>
        <end position="1018"/>
    </location>
</feature>
<dbReference type="PRINTS" id="PR00991">
    <property type="entry name" value="6PFRUCTKNASE"/>
</dbReference>
<dbReference type="Gene3D" id="3.40.50.300">
    <property type="entry name" value="P-loop containing nucleotide triphosphate hydrolases"/>
    <property type="match status" value="1"/>
</dbReference>
<evidence type="ECO:0000259" key="12">
    <source>
        <dbReference type="PROSITE" id="PS50219"/>
    </source>
</evidence>
<dbReference type="STRING" id="554155.C5FN27"/>
<evidence type="ECO:0000256" key="2">
    <source>
        <dbReference type="ARBA" id="ARBA00008408"/>
    </source>
</evidence>
<evidence type="ECO:0000256" key="5">
    <source>
        <dbReference type="ARBA" id="ARBA00022801"/>
    </source>
</evidence>
<evidence type="ECO:0000256" key="3">
    <source>
        <dbReference type="ARBA" id="ARBA00013067"/>
    </source>
</evidence>
<dbReference type="eggNOG" id="KOG2063">
    <property type="taxonomic scope" value="Eukaryota"/>
</dbReference>
<dbReference type="PANTHER" id="PTHR12894:SF49">
    <property type="entry name" value="VAM6_VPS39-LIKE PROTEIN"/>
    <property type="match status" value="1"/>
</dbReference>
<keyword evidence="4" id="KW-0547">Nucleotide-binding</keyword>
<dbReference type="Pfam" id="PF00300">
    <property type="entry name" value="His_Phos_1"/>
    <property type="match status" value="1"/>
</dbReference>
<dbReference type="InterPro" id="IPR013079">
    <property type="entry name" value="6Phosfructo_kin"/>
</dbReference>
<dbReference type="GeneID" id="9224414"/>
<dbReference type="GO" id="GO:0012505">
    <property type="term" value="C:endomembrane system"/>
    <property type="evidence" value="ECO:0007669"/>
    <property type="project" value="UniProtKB-SubCell"/>
</dbReference>
<evidence type="ECO:0000256" key="7">
    <source>
        <dbReference type="ARBA" id="ARBA00023136"/>
    </source>
</evidence>
<feature type="compositionally biased region" description="Polar residues" evidence="11">
    <location>
        <begin position="957"/>
        <end position="970"/>
    </location>
</feature>
<comment type="similarity">
    <text evidence="8">Belongs to the VAM6/VPS39 family.</text>
</comment>
<dbReference type="GO" id="GO:0003873">
    <property type="term" value="F:6-phosphofructo-2-kinase activity"/>
    <property type="evidence" value="ECO:0007669"/>
    <property type="project" value="InterPro"/>
</dbReference>
<feature type="binding site" evidence="10">
    <location>
        <begin position="255"/>
        <end position="262"/>
    </location>
    <ligand>
        <name>substrate</name>
    </ligand>
</feature>
<evidence type="ECO:0000256" key="6">
    <source>
        <dbReference type="ARBA" id="ARBA00022840"/>
    </source>
</evidence>
<dbReference type="HOGENOM" id="CLU_004190_1_0_1"/>
<dbReference type="Pfam" id="PF10366">
    <property type="entry name" value="Vps39_1"/>
    <property type="match status" value="1"/>
</dbReference>
<dbReference type="GO" id="GO:0006003">
    <property type="term" value="P:fructose 2,6-bisphosphate metabolic process"/>
    <property type="evidence" value="ECO:0007669"/>
    <property type="project" value="InterPro"/>
</dbReference>
<dbReference type="CDD" id="cd07067">
    <property type="entry name" value="HP_PGM_like"/>
    <property type="match status" value="1"/>
</dbReference>
<evidence type="ECO:0000313" key="13">
    <source>
        <dbReference type="EMBL" id="EEQ31263.1"/>
    </source>
</evidence>
<dbReference type="InterPro" id="IPR003094">
    <property type="entry name" value="6Pfruct_kin"/>
</dbReference>
<name>C5FN27_ARTOC</name>
<evidence type="ECO:0000256" key="1">
    <source>
        <dbReference type="ARBA" id="ARBA00004184"/>
    </source>
</evidence>
<dbReference type="FunFam" id="3.40.50.1240:FF:000005">
    <property type="entry name" value="GpmB, Fructose-2,6-bisphosphatase"/>
    <property type="match status" value="1"/>
</dbReference>
<dbReference type="InterPro" id="IPR027417">
    <property type="entry name" value="P-loop_NTPase"/>
</dbReference>
<dbReference type="VEuPathDB" id="FungiDB:MCYG_04082"/>
<dbReference type="EMBL" id="DS995704">
    <property type="protein sequence ID" value="EEQ31263.1"/>
    <property type="molecule type" value="Genomic_DNA"/>
</dbReference>
<evidence type="ECO:0000313" key="14">
    <source>
        <dbReference type="Proteomes" id="UP000002035"/>
    </source>
</evidence>
<dbReference type="PANTHER" id="PTHR12894">
    <property type="entry name" value="CNH DOMAIN CONTAINING"/>
    <property type="match status" value="1"/>
</dbReference>
<dbReference type="Pfam" id="PF00780">
    <property type="entry name" value="CNH"/>
    <property type="match status" value="1"/>
</dbReference>
<feature type="region of interest" description="Disordered" evidence="11">
    <location>
        <begin position="452"/>
        <end position="473"/>
    </location>
</feature>
<dbReference type="InterPro" id="IPR019452">
    <property type="entry name" value="VPS39/TGF_beta_rcpt-assoc_1"/>
</dbReference>
<protein>
    <recommendedName>
        <fullName evidence="3">fructose-2,6-bisphosphate 2-phosphatase</fullName>
        <ecNumber evidence="3">3.1.3.46</ecNumber>
    </recommendedName>
</protein>
<dbReference type="Gene3D" id="3.40.50.1240">
    <property type="entry name" value="Phosphoglycerate mutase-like"/>
    <property type="match status" value="1"/>
</dbReference>
<dbReference type="PROSITE" id="PS00175">
    <property type="entry name" value="PG_MUTASE"/>
    <property type="match status" value="1"/>
</dbReference>
<dbReference type="OrthoDB" id="5325112at2759"/>
<dbReference type="SUPFAM" id="SSF53254">
    <property type="entry name" value="Phosphoglycerate mutase-like"/>
    <property type="match status" value="1"/>
</dbReference>
<dbReference type="SUPFAM" id="SSF52540">
    <property type="entry name" value="P-loop containing nucleoside triphosphate hydrolases"/>
    <property type="match status" value="1"/>
</dbReference>
<evidence type="ECO:0000256" key="8">
    <source>
        <dbReference type="ARBA" id="ARBA00038201"/>
    </source>
</evidence>
<keyword evidence="6" id="KW-0067">ATP-binding</keyword>
<evidence type="ECO:0000256" key="10">
    <source>
        <dbReference type="PIRSR" id="PIRSR613078-2"/>
    </source>
</evidence>
<keyword evidence="14" id="KW-1185">Reference proteome</keyword>
<feature type="compositionally biased region" description="Acidic residues" evidence="11">
    <location>
        <begin position="939"/>
        <end position="952"/>
    </location>
</feature>
<feature type="binding site" evidence="10">
    <location>
        <position position="308"/>
    </location>
    <ligand>
        <name>substrate</name>
    </ligand>
</feature>
<dbReference type="GO" id="GO:0000329">
    <property type="term" value="C:fungal-type vacuole membrane"/>
    <property type="evidence" value="ECO:0007669"/>
    <property type="project" value="TreeGrafter"/>
</dbReference>
<dbReference type="EC" id="3.1.3.46" evidence="3"/>
<accession>C5FN27</accession>
<dbReference type="InterPro" id="IPR029033">
    <property type="entry name" value="His_PPase_superfam"/>
</dbReference>
<dbReference type="SMART" id="SM00855">
    <property type="entry name" value="PGAM"/>
    <property type="match status" value="1"/>
</dbReference>
<evidence type="ECO:0000256" key="4">
    <source>
        <dbReference type="ARBA" id="ARBA00022741"/>
    </source>
</evidence>
<proteinExistence type="inferred from homology"/>
<keyword evidence="7" id="KW-0472">Membrane</keyword>
<dbReference type="Pfam" id="PF01591">
    <property type="entry name" value="6PF2K"/>
    <property type="match status" value="1"/>
</dbReference>
<reference evidence="14" key="1">
    <citation type="journal article" date="2012" name="MBio">
        <title>Comparative genome analysis of Trichophyton rubrum and related dermatophytes reveals candidate genes involved in infection.</title>
        <authorList>
            <person name="Martinez D.A."/>
            <person name="Oliver B.G."/>
            <person name="Graeser Y."/>
            <person name="Goldberg J.M."/>
            <person name="Li W."/>
            <person name="Martinez-Rossi N.M."/>
            <person name="Monod M."/>
            <person name="Shelest E."/>
            <person name="Barton R.C."/>
            <person name="Birch E."/>
            <person name="Brakhage A.A."/>
            <person name="Chen Z."/>
            <person name="Gurr S.J."/>
            <person name="Heiman D."/>
            <person name="Heitman J."/>
            <person name="Kosti I."/>
            <person name="Rossi A."/>
            <person name="Saif S."/>
            <person name="Samalova M."/>
            <person name="Saunders C.W."/>
            <person name="Shea T."/>
            <person name="Summerbell R.C."/>
            <person name="Xu J."/>
            <person name="Young S."/>
            <person name="Zeng Q."/>
            <person name="Birren B.W."/>
            <person name="Cuomo C.A."/>
            <person name="White T.C."/>
        </authorList>
    </citation>
    <scope>NUCLEOTIDE SEQUENCE [LARGE SCALE GENOMIC DNA]</scope>
    <source>
        <strain evidence="14">ATCC MYA-4605 / CBS 113480</strain>
    </source>
</reference>
<feature type="region of interest" description="Disordered" evidence="11">
    <location>
        <begin position="531"/>
        <end position="563"/>
    </location>
</feature>
<feature type="domain" description="CNH" evidence="12">
    <location>
        <begin position="499"/>
        <end position="830"/>
    </location>
</feature>
<comment type="subcellular location">
    <subcellularLocation>
        <location evidence="1">Endomembrane system</location>
        <topology evidence="1">Peripheral membrane protein</topology>
    </subcellularLocation>
</comment>
<dbReference type="Proteomes" id="UP000002035">
    <property type="component" value="Unassembled WGS sequence"/>
</dbReference>
<feature type="active site" description="Proton donor/acceptor" evidence="9">
    <location>
        <position position="332"/>
    </location>
</feature>